<dbReference type="Pfam" id="PF14431">
    <property type="entry name" value="YwqJ-deaminase"/>
    <property type="match status" value="1"/>
</dbReference>
<sequence length="418" mass="46246">MITRAEADAAGAALARAESLARGREYRAVVEEFDLGFAVRTASVRRLFTPSEVGAGVLVIDRETGRTSTWPNWPADTLQRIYREKRGDIVDPPRASDAEVQLRRETRRSVAPSVAAHATVEGRVHVARGAKGDQKLNHHPLVLERLAEQTAQETVRGSERHAELIACSNALFDVDRRRALDGLPPVTLDEARQILAASEFETFQIHAPGDPDAGKPNDPCETCTYVLTQLALMPWGKTGGLYPFIAPDAPNPDPARFSDILAAELVHGGWTPELSYEDNLLMAELMAEDIVAVKGHEFRHEMFPAMADAYGQTGSLVIGRRAPGLDQRSRLFEIFPDRAAHTADLLHEFSEIIGARLFPLGRVNFESVLAIDERGRVFDLDQAGEWFVADTYLEALETLTLGKRTYRVRDDGTWGDDE</sequence>
<evidence type="ECO:0000313" key="2">
    <source>
        <dbReference type="Proteomes" id="UP000239415"/>
    </source>
</evidence>
<dbReference type="EMBL" id="PVMZ01000020">
    <property type="protein sequence ID" value="PRX16333.1"/>
    <property type="molecule type" value="Genomic_DNA"/>
</dbReference>
<dbReference type="Pfam" id="PF14433">
    <property type="entry name" value="SUKH-3"/>
    <property type="match status" value="1"/>
</dbReference>
<dbReference type="InterPro" id="IPR025968">
    <property type="entry name" value="YwqJ_deaminase"/>
</dbReference>
<dbReference type="AlphaFoldDB" id="A0A2T0K0M5"/>
<keyword evidence="2" id="KW-1185">Reference proteome</keyword>
<dbReference type="InterPro" id="IPR025850">
    <property type="entry name" value="SUKH-3"/>
</dbReference>
<dbReference type="OrthoDB" id="4552872at2"/>
<reference evidence="1 2" key="1">
    <citation type="submission" date="2018-03" db="EMBL/GenBank/DDBJ databases">
        <title>Genomic Encyclopedia of Archaeal and Bacterial Type Strains, Phase II (KMG-II): from individual species to whole genera.</title>
        <authorList>
            <person name="Goeker M."/>
        </authorList>
    </citation>
    <scope>NUCLEOTIDE SEQUENCE [LARGE SCALE GENOMIC DNA]</scope>
    <source>
        <strain evidence="1 2">DSM 43146</strain>
    </source>
</reference>
<organism evidence="1 2">
    <name type="scientific">Actinoplanes italicus</name>
    <dbReference type="NCBI Taxonomy" id="113567"/>
    <lineage>
        <taxon>Bacteria</taxon>
        <taxon>Bacillati</taxon>
        <taxon>Actinomycetota</taxon>
        <taxon>Actinomycetes</taxon>
        <taxon>Micromonosporales</taxon>
        <taxon>Micromonosporaceae</taxon>
        <taxon>Actinoplanes</taxon>
    </lineage>
</organism>
<comment type="caution">
    <text evidence="1">The sequence shown here is derived from an EMBL/GenBank/DDBJ whole genome shotgun (WGS) entry which is preliminary data.</text>
</comment>
<gene>
    <name evidence="1" type="ORF">CLV67_120148</name>
</gene>
<name>A0A2T0K0M5_9ACTN</name>
<accession>A0A2T0K0M5</accession>
<evidence type="ECO:0000313" key="1">
    <source>
        <dbReference type="EMBL" id="PRX16333.1"/>
    </source>
</evidence>
<protein>
    <submittedName>
        <fullName evidence="1">YwqJ-like deaminase</fullName>
    </submittedName>
</protein>
<proteinExistence type="predicted"/>
<dbReference type="RefSeq" id="WP_106327371.1">
    <property type="nucleotide sequence ID" value="NZ_BOMO01000135.1"/>
</dbReference>
<dbReference type="Proteomes" id="UP000239415">
    <property type="component" value="Unassembled WGS sequence"/>
</dbReference>